<dbReference type="OrthoDB" id="5598140at2759"/>
<organism evidence="1 2">
    <name type="scientific">Smittium simulii</name>
    <dbReference type="NCBI Taxonomy" id="133385"/>
    <lineage>
        <taxon>Eukaryota</taxon>
        <taxon>Fungi</taxon>
        <taxon>Fungi incertae sedis</taxon>
        <taxon>Zoopagomycota</taxon>
        <taxon>Kickxellomycotina</taxon>
        <taxon>Harpellomycetes</taxon>
        <taxon>Harpellales</taxon>
        <taxon>Legeriomycetaceae</taxon>
        <taxon>Smittium</taxon>
    </lineage>
</organism>
<accession>A0A2T9YUR0</accession>
<protein>
    <submittedName>
        <fullName evidence="1">Uncharacterized protein</fullName>
    </submittedName>
</protein>
<keyword evidence="2" id="KW-1185">Reference proteome</keyword>
<evidence type="ECO:0000313" key="2">
    <source>
        <dbReference type="Proteomes" id="UP000245383"/>
    </source>
</evidence>
<proteinExistence type="predicted"/>
<dbReference type="EMBL" id="MBFR01000041">
    <property type="protein sequence ID" value="PVU96083.1"/>
    <property type="molecule type" value="Genomic_DNA"/>
</dbReference>
<dbReference type="Proteomes" id="UP000245383">
    <property type="component" value="Unassembled WGS sequence"/>
</dbReference>
<dbReference type="AlphaFoldDB" id="A0A2T9YUR0"/>
<evidence type="ECO:0000313" key="1">
    <source>
        <dbReference type="EMBL" id="PVU96083.1"/>
    </source>
</evidence>
<reference evidence="1 2" key="1">
    <citation type="journal article" date="2018" name="MBio">
        <title>Comparative Genomics Reveals the Core Gene Toolbox for the Fungus-Insect Symbiosis.</title>
        <authorList>
            <person name="Wang Y."/>
            <person name="Stata M."/>
            <person name="Wang W."/>
            <person name="Stajich J.E."/>
            <person name="White M.M."/>
            <person name="Moncalvo J.M."/>
        </authorList>
    </citation>
    <scope>NUCLEOTIDE SEQUENCE [LARGE SCALE GENOMIC DNA]</scope>
    <source>
        <strain evidence="1 2">SWE-8-4</strain>
    </source>
</reference>
<comment type="caution">
    <text evidence="1">The sequence shown here is derived from an EMBL/GenBank/DDBJ whole genome shotgun (WGS) entry which is preliminary data.</text>
</comment>
<name>A0A2T9YUR0_9FUNG</name>
<gene>
    <name evidence="1" type="ORF">BB561_001403</name>
</gene>
<sequence>MSIVEKGAVNQYLTLLYSRNSYILLLSPLLERLKTTNSVNKLDSQAEPQNSFEGDVCQSCSIYLGPHIYQDVSFYLKKANSPNVLDTIGFAFPDNKDMLHVFPNDTIAKLYDSNSRSTTIVSFSVPFKPEGKYLALTLRIDGLTDTFSDALISNSLNPITIAARELRGEHIVQQDRLLFWQDFEKLKGSAQELKLAN</sequence>